<dbReference type="AlphaFoldDB" id="A0A1I9GDF4"/>
<accession>A0A1I9GDF4</accession>
<evidence type="ECO:0000313" key="1">
    <source>
        <dbReference type="EMBL" id="CRZ26340.1"/>
    </source>
</evidence>
<reference evidence="1" key="1">
    <citation type="journal article" date="2007" name="Science">
        <title>Draft genome of the filarial nematode parasite Brugia malayi.</title>
        <authorList>
            <person name="Ghedin E."/>
            <person name="Wang S."/>
            <person name="Spiro D."/>
            <person name="Caler E."/>
            <person name="Zhao Q."/>
            <person name="Crabtree J."/>
            <person name="Allen J.E."/>
            <person name="Delcher A.L."/>
            <person name="Guiliano D.B."/>
            <person name="Miranda-Saavedra D."/>
            <person name="Angiuoli S.V."/>
            <person name="Creasy T."/>
            <person name="Amedeo P."/>
            <person name="Haas B."/>
            <person name="El-Sayed N.M."/>
            <person name="Wortman J.R."/>
            <person name="Feldblyum T."/>
            <person name="Tallon L."/>
            <person name="Schatz M."/>
            <person name="Shumway M."/>
            <person name="Koo H."/>
            <person name="Salzberg S.L."/>
            <person name="Schobel S."/>
            <person name="Pertea M."/>
            <person name="Pop M."/>
            <person name="White O."/>
            <person name="Barton G.J."/>
            <person name="Carlow C.K."/>
            <person name="Crawford M.J."/>
            <person name="Daub J."/>
            <person name="Dimmic M.W."/>
            <person name="Estes C.F."/>
            <person name="Foster J.M."/>
            <person name="Ganatra M."/>
            <person name="Gregory W.F."/>
            <person name="Johnson N.M."/>
            <person name="Jin J."/>
            <person name="Komuniecki R."/>
            <person name="Korf I."/>
            <person name="Kumar S."/>
            <person name="Laney S."/>
            <person name="Li B.W."/>
            <person name="Li W."/>
            <person name="Lindblom T.H."/>
            <person name="Lustigman S."/>
            <person name="Ma D."/>
            <person name="Maina C.V."/>
            <person name="Martin D.M."/>
            <person name="McCarter J.P."/>
            <person name="McReynolds L."/>
            <person name="Mitreva M."/>
            <person name="Nutman T.B."/>
            <person name="Parkinson J."/>
            <person name="Peregrin-Alvarez J.M."/>
            <person name="Poole C."/>
            <person name="Ren Q."/>
            <person name="Saunders L."/>
            <person name="Sluder A.E."/>
            <person name="Smith K."/>
            <person name="Stanke M."/>
            <person name="Unnasch T.R."/>
            <person name="Ware J."/>
            <person name="Wei A.D."/>
            <person name="Weil G."/>
            <person name="Williams D.J."/>
            <person name="Zhang Y."/>
            <person name="Williams S.A."/>
            <person name="Fraser-Liggett C."/>
            <person name="Slatko B."/>
            <person name="Blaxter M.L."/>
            <person name="Scott A.L."/>
        </authorList>
    </citation>
    <scope>NUCLEOTIDE SEQUENCE</scope>
    <source>
        <strain evidence="1">FR3</strain>
    </source>
</reference>
<dbReference type="EMBL" id="LN863735">
    <property type="protein sequence ID" value="CRZ26340.1"/>
    <property type="molecule type" value="Genomic_DNA"/>
</dbReference>
<protein>
    <submittedName>
        <fullName evidence="1">Bm12484</fullName>
    </submittedName>
</protein>
<name>A0A1I9GDF4_BRUMA</name>
<reference evidence="1" key="2">
    <citation type="submission" date="2012-12" db="EMBL/GenBank/DDBJ databases">
        <authorList>
            <consortium name="WormBase Consortium"/>
            <person name="Ghedin E."/>
            <person name="Paulini M."/>
        </authorList>
    </citation>
    <scope>NUCLEOTIDE SEQUENCE</scope>
    <source>
        <strain evidence="1">FR3</strain>
    </source>
</reference>
<organism evidence="1">
    <name type="scientific">Brugia malayi</name>
    <name type="common">Filarial nematode worm</name>
    <dbReference type="NCBI Taxonomy" id="6279"/>
    <lineage>
        <taxon>Eukaryota</taxon>
        <taxon>Metazoa</taxon>
        <taxon>Ecdysozoa</taxon>
        <taxon>Nematoda</taxon>
        <taxon>Chromadorea</taxon>
        <taxon>Rhabditida</taxon>
        <taxon>Spirurina</taxon>
        <taxon>Spiruromorpha</taxon>
        <taxon>Filarioidea</taxon>
        <taxon>Onchocercidae</taxon>
        <taxon>Brugia</taxon>
    </lineage>
</organism>
<proteinExistence type="predicted"/>
<sequence length="81" mass="9575">MYGEAGNELLSDRAAIVWMTLPDDVRIREVSSLISELEQSATLMAEFISEKQKRIEYNNWGELLRLYSTHIFFKIWVYMNL</sequence>
<gene>
    <name evidence="1" type="primary">Bm12484</name>
    <name evidence="1" type="ORF">BM_Bm12484</name>
</gene>